<evidence type="ECO:0000259" key="1">
    <source>
        <dbReference type="Pfam" id="PF07238"/>
    </source>
</evidence>
<gene>
    <name evidence="2" type="ORF">MNBD_GAMMA11-550</name>
</gene>
<dbReference type="EMBL" id="UOFG01000234">
    <property type="protein sequence ID" value="VAW64457.1"/>
    <property type="molecule type" value="Genomic_DNA"/>
</dbReference>
<dbReference type="InterPro" id="IPR009875">
    <property type="entry name" value="PilZ_domain"/>
</dbReference>
<sequence>MNKDNERREYFRIEDQVYLTITLIDEAEYNAAPETLKNLDDNPFSLSADFATLNNNINPVLNNIRQIHPDIAEYVEFLNNKIDSLSQILLCQEGSFDKNRLFTVNISASGIMFRHEQAIELNQTLKLELVLLPKKIGIITYGRVVTLNDTSKCISVEFEHIRDQDHELMIKHNLNRQMADIRDNKDNN</sequence>
<organism evidence="2">
    <name type="scientific">hydrothermal vent metagenome</name>
    <dbReference type="NCBI Taxonomy" id="652676"/>
    <lineage>
        <taxon>unclassified sequences</taxon>
        <taxon>metagenomes</taxon>
        <taxon>ecological metagenomes</taxon>
    </lineage>
</organism>
<dbReference type="Gene3D" id="2.40.10.220">
    <property type="entry name" value="predicted glycosyltransferase like domains"/>
    <property type="match status" value="1"/>
</dbReference>
<dbReference type="GO" id="GO:0035438">
    <property type="term" value="F:cyclic-di-GMP binding"/>
    <property type="evidence" value="ECO:0007669"/>
    <property type="project" value="InterPro"/>
</dbReference>
<accession>A0A3B0XMP1</accession>
<reference evidence="2" key="1">
    <citation type="submission" date="2018-06" db="EMBL/GenBank/DDBJ databases">
        <authorList>
            <person name="Zhirakovskaya E."/>
        </authorList>
    </citation>
    <scope>NUCLEOTIDE SEQUENCE</scope>
</reference>
<feature type="domain" description="PilZ" evidence="1">
    <location>
        <begin position="102"/>
        <end position="170"/>
    </location>
</feature>
<evidence type="ECO:0000313" key="2">
    <source>
        <dbReference type="EMBL" id="VAW64457.1"/>
    </source>
</evidence>
<proteinExistence type="predicted"/>
<dbReference type="Pfam" id="PF07238">
    <property type="entry name" value="PilZ"/>
    <property type="match status" value="1"/>
</dbReference>
<protein>
    <recommendedName>
        <fullName evidence="1">PilZ domain-containing protein</fullName>
    </recommendedName>
</protein>
<dbReference type="AlphaFoldDB" id="A0A3B0XMP1"/>
<name>A0A3B0XMP1_9ZZZZ</name>